<dbReference type="Gene3D" id="3.30.70.270">
    <property type="match status" value="1"/>
</dbReference>
<feature type="domain" description="Response regulatory" evidence="4">
    <location>
        <begin position="2"/>
        <end position="119"/>
    </location>
</feature>
<dbReference type="InterPro" id="IPR029787">
    <property type="entry name" value="Nucleotide_cyclase"/>
</dbReference>
<gene>
    <name evidence="6" type="ORF">GURASL_07800</name>
</gene>
<dbReference type="Pfam" id="PF00072">
    <property type="entry name" value="Response_reg"/>
    <property type="match status" value="1"/>
</dbReference>
<feature type="modified residue" description="4-aspartylphosphate" evidence="3">
    <location>
        <position position="52"/>
    </location>
</feature>
<dbReference type="Gene3D" id="3.40.50.2300">
    <property type="match status" value="1"/>
</dbReference>
<dbReference type="SMART" id="SM00267">
    <property type="entry name" value="GGDEF"/>
    <property type="match status" value="1"/>
</dbReference>
<dbReference type="NCBIfam" id="TIGR00254">
    <property type="entry name" value="GGDEF"/>
    <property type="match status" value="1"/>
</dbReference>
<dbReference type="SUPFAM" id="SSF55073">
    <property type="entry name" value="Nucleotide cyclase"/>
    <property type="match status" value="1"/>
</dbReference>
<organism evidence="6 7">
    <name type="scientific">Geotalea uraniireducens</name>
    <dbReference type="NCBI Taxonomy" id="351604"/>
    <lineage>
        <taxon>Bacteria</taxon>
        <taxon>Pseudomonadati</taxon>
        <taxon>Thermodesulfobacteriota</taxon>
        <taxon>Desulfuromonadia</taxon>
        <taxon>Geobacterales</taxon>
        <taxon>Geobacteraceae</taxon>
        <taxon>Geotalea</taxon>
    </lineage>
</organism>
<comment type="catalytic activity">
    <reaction evidence="2">
        <text>2 GTP = 3',3'-c-di-GMP + 2 diphosphate</text>
        <dbReference type="Rhea" id="RHEA:24898"/>
        <dbReference type="ChEBI" id="CHEBI:33019"/>
        <dbReference type="ChEBI" id="CHEBI:37565"/>
        <dbReference type="ChEBI" id="CHEBI:58805"/>
        <dbReference type="EC" id="2.7.7.65"/>
    </reaction>
</comment>
<dbReference type="PROSITE" id="PS50110">
    <property type="entry name" value="RESPONSE_REGULATORY"/>
    <property type="match status" value="1"/>
</dbReference>
<dbReference type="InterPro" id="IPR050469">
    <property type="entry name" value="Diguanylate_Cyclase"/>
</dbReference>
<evidence type="ECO:0000256" key="3">
    <source>
        <dbReference type="PROSITE-ProRule" id="PRU00169"/>
    </source>
</evidence>
<evidence type="ECO:0000259" key="4">
    <source>
        <dbReference type="PROSITE" id="PS50110"/>
    </source>
</evidence>
<sequence>MRILIAEDEPNLRQLLKVCLTAWGYDVIVARNGNEAWQILQGEDPPRLVILDWVMPGVNGLEVCQRIRAAGQEPYTYIIMLTSQQREDDLVTGMEAGADDYITKPFKHNELKVRLRAGQRIVELQNELLAAREALRTRATHDPLTGLWNHGEILNFLGQELAKAQREKQPVSIIMADLDHFKRINDSHGHQAGDAVLCAIARRMLSLVRTYDFVGRYGGEEFLIILPDCDAKQGAILAERLRAHIDSEGFASPEGPIPVTISLGVASSDTASWADPDTMVGAADKALYRAKQGGRNRVAIATAGSAEQPPEAGRITE</sequence>
<dbReference type="InterPro" id="IPR043128">
    <property type="entry name" value="Rev_trsase/Diguanyl_cyclase"/>
</dbReference>
<keyword evidence="3" id="KW-0597">Phosphoprotein</keyword>
<dbReference type="InterPro" id="IPR011006">
    <property type="entry name" value="CheY-like_superfamily"/>
</dbReference>
<dbReference type="InterPro" id="IPR000160">
    <property type="entry name" value="GGDEF_dom"/>
</dbReference>
<dbReference type="CDD" id="cd01949">
    <property type="entry name" value="GGDEF"/>
    <property type="match status" value="1"/>
</dbReference>
<reference evidence="6 7" key="1">
    <citation type="submission" date="2022-12" db="EMBL/GenBank/DDBJ databases">
        <title>Polyphasic characterization of Geotalea uranireducens NIT-SL11 newly isolated from a complex of sewage sludge and microbially reduced graphene oxide.</title>
        <authorList>
            <person name="Xie L."/>
            <person name="Yoshida N."/>
            <person name="Meng L."/>
        </authorList>
    </citation>
    <scope>NUCLEOTIDE SEQUENCE [LARGE SCALE GENOMIC DNA]</scope>
    <source>
        <strain evidence="6 7">NIT-SL11</strain>
    </source>
</reference>
<keyword evidence="7" id="KW-1185">Reference proteome</keyword>
<dbReference type="PANTHER" id="PTHR45138:SF9">
    <property type="entry name" value="DIGUANYLATE CYCLASE DGCM-RELATED"/>
    <property type="match status" value="1"/>
</dbReference>
<evidence type="ECO:0000313" key="7">
    <source>
        <dbReference type="Proteomes" id="UP001317705"/>
    </source>
</evidence>
<protein>
    <recommendedName>
        <fullName evidence="1">diguanylate cyclase</fullName>
        <ecNumber evidence="1">2.7.7.65</ecNumber>
    </recommendedName>
</protein>
<evidence type="ECO:0000256" key="2">
    <source>
        <dbReference type="ARBA" id="ARBA00034247"/>
    </source>
</evidence>
<dbReference type="SMART" id="SM00448">
    <property type="entry name" value="REC"/>
    <property type="match status" value="1"/>
</dbReference>
<dbReference type="CDD" id="cd17574">
    <property type="entry name" value="REC_OmpR"/>
    <property type="match status" value="1"/>
</dbReference>
<dbReference type="Pfam" id="PF00990">
    <property type="entry name" value="GGDEF"/>
    <property type="match status" value="1"/>
</dbReference>
<evidence type="ECO:0000259" key="5">
    <source>
        <dbReference type="PROSITE" id="PS50887"/>
    </source>
</evidence>
<dbReference type="EC" id="2.7.7.65" evidence="1"/>
<dbReference type="SUPFAM" id="SSF52172">
    <property type="entry name" value="CheY-like"/>
    <property type="match status" value="1"/>
</dbReference>
<dbReference type="PANTHER" id="PTHR45138">
    <property type="entry name" value="REGULATORY COMPONENTS OF SENSORY TRANSDUCTION SYSTEM"/>
    <property type="match status" value="1"/>
</dbReference>
<dbReference type="EMBL" id="AP027151">
    <property type="protein sequence ID" value="BDV41857.1"/>
    <property type="molecule type" value="Genomic_DNA"/>
</dbReference>
<name>A0ABN6VR64_9BACT</name>
<dbReference type="RefSeq" id="WP_282001956.1">
    <property type="nucleotide sequence ID" value="NZ_AP027151.1"/>
</dbReference>
<dbReference type="PROSITE" id="PS50887">
    <property type="entry name" value="GGDEF"/>
    <property type="match status" value="1"/>
</dbReference>
<dbReference type="InterPro" id="IPR001789">
    <property type="entry name" value="Sig_transdc_resp-reg_receiver"/>
</dbReference>
<dbReference type="Proteomes" id="UP001317705">
    <property type="component" value="Chromosome"/>
</dbReference>
<proteinExistence type="predicted"/>
<evidence type="ECO:0000256" key="1">
    <source>
        <dbReference type="ARBA" id="ARBA00012528"/>
    </source>
</evidence>
<accession>A0ABN6VR64</accession>
<feature type="domain" description="GGDEF" evidence="5">
    <location>
        <begin position="169"/>
        <end position="303"/>
    </location>
</feature>
<evidence type="ECO:0000313" key="6">
    <source>
        <dbReference type="EMBL" id="BDV41857.1"/>
    </source>
</evidence>